<dbReference type="AlphaFoldDB" id="W0V6L8"/>
<gene>
    <name evidence="1" type="ORF">GJA_2349</name>
</gene>
<evidence type="ECO:0000313" key="2">
    <source>
        <dbReference type="Proteomes" id="UP000027604"/>
    </source>
</evidence>
<dbReference type="Proteomes" id="UP000027604">
    <property type="component" value="Chromosome I"/>
</dbReference>
<protein>
    <submittedName>
        <fullName evidence="1">Uncharacterized protein</fullName>
    </submittedName>
</protein>
<dbReference type="KEGG" id="jag:GJA_2349"/>
<dbReference type="HOGENOM" id="CLU_3271317_0_0_4"/>
<organism evidence="1 2">
    <name type="scientific">Janthinobacterium agaricidamnosum NBRC 102515 = DSM 9628</name>
    <dbReference type="NCBI Taxonomy" id="1349767"/>
    <lineage>
        <taxon>Bacteria</taxon>
        <taxon>Pseudomonadati</taxon>
        <taxon>Pseudomonadota</taxon>
        <taxon>Betaproteobacteria</taxon>
        <taxon>Burkholderiales</taxon>
        <taxon>Oxalobacteraceae</taxon>
        <taxon>Janthinobacterium</taxon>
    </lineage>
</organism>
<sequence length="41" mass="4868">MLTGVKRRQATILRQQFLYAKKFLARHVSIPIIQFNELPIK</sequence>
<name>W0V6L8_9BURK</name>
<keyword evidence="2" id="KW-1185">Reference proteome</keyword>
<reference evidence="1 2" key="1">
    <citation type="journal article" date="2015" name="Genome Announc.">
        <title>Genome Sequence of Mushroom Soft-Rot Pathogen Janthinobacterium agaricidamnosum.</title>
        <authorList>
            <person name="Graupner K."/>
            <person name="Lackner G."/>
            <person name="Hertweck C."/>
        </authorList>
    </citation>
    <scope>NUCLEOTIDE SEQUENCE [LARGE SCALE GENOMIC DNA]</scope>
    <source>
        <strain evidence="2">NBRC 102515 / DSM 9628</strain>
    </source>
</reference>
<proteinExistence type="predicted"/>
<dbReference type="EMBL" id="HG322949">
    <property type="protein sequence ID" value="CDG82983.1"/>
    <property type="molecule type" value="Genomic_DNA"/>
</dbReference>
<accession>W0V6L8</accession>
<evidence type="ECO:0000313" key="1">
    <source>
        <dbReference type="EMBL" id="CDG82983.1"/>
    </source>
</evidence>